<feature type="region of interest" description="Disordered" evidence="1">
    <location>
        <begin position="99"/>
        <end position="151"/>
    </location>
</feature>
<feature type="compositionally biased region" description="Basic and acidic residues" evidence="1">
    <location>
        <begin position="187"/>
        <end position="199"/>
    </location>
</feature>
<dbReference type="PANTHER" id="PTHR47877:SF3">
    <property type="entry name" value="LATE EMBRYOGENESIS ABUNDANT DOMAIN-CONTAINING PROTEIN _ LEA DOMAIN-CONTAINING PROTEIN"/>
    <property type="match status" value="1"/>
</dbReference>
<accession>A0A0B2PNL3</accession>
<dbReference type="GO" id="GO:0005829">
    <property type="term" value="C:cytosol"/>
    <property type="evidence" value="ECO:0007669"/>
    <property type="project" value="TreeGrafter"/>
</dbReference>
<dbReference type="EMBL" id="KN665342">
    <property type="protein sequence ID" value="KHN09213.1"/>
    <property type="molecule type" value="Genomic_DNA"/>
</dbReference>
<proteinExistence type="predicted"/>
<feature type="compositionally biased region" description="Basic and acidic residues" evidence="1">
    <location>
        <begin position="68"/>
        <end position="82"/>
    </location>
</feature>
<dbReference type="GO" id="GO:0009631">
    <property type="term" value="P:cold acclimation"/>
    <property type="evidence" value="ECO:0007669"/>
    <property type="project" value="TreeGrafter"/>
</dbReference>
<evidence type="ECO:0000256" key="1">
    <source>
        <dbReference type="SAM" id="MobiDB-lite"/>
    </source>
</evidence>
<feature type="region of interest" description="Disordered" evidence="1">
    <location>
        <begin position="252"/>
        <end position="290"/>
    </location>
</feature>
<organism evidence="2">
    <name type="scientific">Glycine soja</name>
    <name type="common">Wild soybean</name>
    <dbReference type="NCBI Taxonomy" id="3848"/>
    <lineage>
        <taxon>Eukaryota</taxon>
        <taxon>Viridiplantae</taxon>
        <taxon>Streptophyta</taxon>
        <taxon>Embryophyta</taxon>
        <taxon>Tracheophyta</taxon>
        <taxon>Spermatophyta</taxon>
        <taxon>Magnoliopsida</taxon>
        <taxon>eudicotyledons</taxon>
        <taxon>Gunneridae</taxon>
        <taxon>Pentapetalae</taxon>
        <taxon>rosids</taxon>
        <taxon>fabids</taxon>
        <taxon>Fabales</taxon>
        <taxon>Fabaceae</taxon>
        <taxon>Papilionoideae</taxon>
        <taxon>50 kb inversion clade</taxon>
        <taxon>NPAAA clade</taxon>
        <taxon>indigoferoid/millettioid clade</taxon>
        <taxon>Phaseoleae</taxon>
        <taxon>Glycine</taxon>
        <taxon>Glycine subgen. Soja</taxon>
    </lineage>
</organism>
<dbReference type="PANTHER" id="PTHR47877">
    <property type="entry name" value="LATE EMBRYOGENESIS ABUNDANT DOMAIN-CONTAINING PROTEIN / LEA DOMAIN-CONTAINING PROTEIN"/>
    <property type="match status" value="1"/>
</dbReference>
<reference evidence="2" key="1">
    <citation type="submission" date="2014-07" db="EMBL/GenBank/DDBJ databases">
        <title>Identification of a novel salt tolerance gene in wild soybean by whole-genome sequencing.</title>
        <authorList>
            <person name="Lam H.-M."/>
            <person name="Qi X."/>
            <person name="Li M.-W."/>
            <person name="Liu X."/>
            <person name="Xie M."/>
            <person name="Ni M."/>
            <person name="Xu X."/>
        </authorList>
    </citation>
    <scope>NUCLEOTIDE SEQUENCE [LARGE SCALE GENOMIC DNA]</scope>
    <source>
        <tissue evidence="2">Root</tissue>
    </source>
</reference>
<dbReference type="Proteomes" id="UP000053555">
    <property type="component" value="Unassembled WGS sequence"/>
</dbReference>
<protein>
    <submittedName>
        <fullName evidence="2">Seed biotin-containing protein SBP65</fullName>
    </submittedName>
</protein>
<name>A0A0B2PNL3_GLYSO</name>
<sequence>MASEQMHRRGNSNRVIEREVHVETHRKESIADPLLASDRARSGNIVKDKEVEERRRGRESGGGVQHVRKFETKGEEKKRLGEEAELEGITRVVVERECNKEEKQRSMPRGNVEAQKARSMERTREEAKGREQTETKGQIMKKDTIRSVDHITTPLAGKTKVTASTTAQYVEEKSAQAKNATVGSMEKTTEDAKGREKAGTKGQIKKGCDEEQGRTREKTGEENKQSNLEEISKHKAEAQQKAMNAIEGAKERYERAKTKTTSKASKERNVKANEGAEGGRREAESGGGVHHVAKFEEKKTSAKAAGSTTAQYLGKKVAQAKDATMETGKSAAKVATYLRDKALSTGWSGAQYSTEITMEGTKVATNAVMGVAEYAGQKASKLAGMSVDTAKGLAAIAGRMPRSTLQKRRWMLRRIWRPKGKLKMRWLFLSMALLVCVGREMYGIIENLRLAN</sequence>
<feature type="compositionally biased region" description="Basic and acidic residues" evidence="1">
    <location>
        <begin position="115"/>
        <end position="149"/>
    </location>
</feature>
<gene>
    <name evidence="2" type="ORF">glysoja_036441</name>
</gene>
<feature type="compositionally biased region" description="Basic and acidic residues" evidence="1">
    <location>
        <begin position="15"/>
        <end position="30"/>
    </location>
</feature>
<feature type="region of interest" description="Disordered" evidence="1">
    <location>
        <begin position="1"/>
        <end position="82"/>
    </location>
</feature>
<evidence type="ECO:0000313" key="2">
    <source>
        <dbReference type="EMBL" id="KHN09213.1"/>
    </source>
</evidence>
<feature type="compositionally biased region" description="Basic and acidic residues" evidence="1">
    <location>
        <begin position="206"/>
        <end position="224"/>
    </location>
</feature>
<feature type="compositionally biased region" description="Basic and acidic residues" evidence="1">
    <location>
        <begin position="38"/>
        <end position="59"/>
    </location>
</feature>
<feature type="region of interest" description="Disordered" evidence="1">
    <location>
        <begin position="172"/>
        <end position="229"/>
    </location>
</feature>
<dbReference type="AlphaFoldDB" id="A0A0B2PNL3"/>